<dbReference type="PANTHER" id="PTHR12304">
    <property type="entry name" value="INOSINE-URIDINE PREFERRING NUCLEOSIDE HYDROLASE"/>
    <property type="match status" value="1"/>
</dbReference>
<dbReference type="Pfam" id="PF01156">
    <property type="entry name" value="IU_nuc_hydro"/>
    <property type="match status" value="1"/>
</dbReference>
<keyword evidence="2" id="KW-0326">Glycosidase</keyword>
<gene>
    <name evidence="4" type="ORF">FXF36_05200</name>
</gene>
<dbReference type="InterPro" id="IPR036452">
    <property type="entry name" value="Ribo_hydro-like"/>
</dbReference>
<dbReference type="OrthoDB" id="9797882at2"/>
<dbReference type="GO" id="GO:0005829">
    <property type="term" value="C:cytosol"/>
    <property type="evidence" value="ECO:0007669"/>
    <property type="project" value="TreeGrafter"/>
</dbReference>
<dbReference type="InterPro" id="IPR001910">
    <property type="entry name" value="Inosine/uridine_hydrolase_dom"/>
</dbReference>
<dbReference type="SUPFAM" id="SSF53590">
    <property type="entry name" value="Nucleoside hydrolase"/>
    <property type="match status" value="1"/>
</dbReference>
<dbReference type="GO" id="GO:0008477">
    <property type="term" value="F:purine nucleosidase activity"/>
    <property type="evidence" value="ECO:0007669"/>
    <property type="project" value="TreeGrafter"/>
</dbReference>
<dbReference type="KEGG" id="pxv:FXF36_05200"/>
<evidence type="ECO:0000256" key="1">
    <source>
        <dbReference type="ARBA" id="ARBA00022801"/>
    </source>
</evidence>
<sequence>MERRMKKVIIDCDPGIDDSLAIMLALNSPEIEVVGITIVAGNSPVELGFNNAKRVLDFLGRLDVPVYAGASKPRVREYVNALDTHGEDGLGESFLPEVQGQKIPEKSAVEFMRDTLKTGDVSVIALGPLTNLADLIDADKQAFLSIERLVSMGGNFRSHGNCSPVAEYNYWEDPDSAKIVYETLYNNHRKIEMVGLDVTREIVLTPEILEEMKATNPIIGDFVEKITGFYFKFHWEWEHIRGCVINDPLAVAQFLNPQILKGIEAFTEVETGGISIGQTVVDSMGFYRKESNALIFTEVDKSGFWELFLARILAISVEECRLRFEKYYKIGD</sequence>
<dbReference type="EMBL" id="CP043028">
    <property type="protein sequence ID" value="QFJ54298.1"/>
    <property type="molecule type" value="Genomic_DNA"/>
</dbReference>
<dbReference type="InterPro" id="IPR023186">
    <property type="entry name" value="IUNH"/>
</dbReference>
<dbReference type="AlphaFoldDB" id="A0A5P6VPM8"/>
<dbReference type="GO" id="GO:0006152">
    <property type="term" value="P:purine nucleoside catabolic process"/>
    <property type="evidence" value="ECO:0007669"/>
    <property type="project" value="TreeGrafter"/>
</dbReference>
<evidence type="ECO:0000313" key="5">
    <source>
        <dbReference type="Proteomes" id="UP000327030"/>
    </source>
</evidence>
<accession>A0A5P6VPM8</accession>
<protein>
    <submittedName>
        <fullName evidence="4">Nucleoside hydrolase</fullName>
    </submittedName>
</protein>
<name>A0A5P6VPM8_PSEXY</name>
<keyword evidence="1 4" id="KW-0378">Hydrolase</keyword>
<evidence type="ECO:0000259" key="3">
    <source>
        <dbReference type="Pfam" id="PF01156"/>
    </source>
</evidence>
<dbReference type="Proteomes" id="UP000327030">
    <property type="component" value="Chromosome 1"/>
</dbReference>
<dbReference type="PANTHER" id="PTHR12304:SF4">
    <property type="entry name" value="URIDINE NUCLEOSIDASE"/>
    <property type="match status" value="1"/>
</dbReference>
<reference evidence="5" key="1">
    <citation type="submission" date="2019-08" db="EMBL/GenBank/DDBJ databases">
        <title>Complete Genome Sequence of the Polysaccharide-Degrading Rumen Bacterium Pseudobutyrivibrio xylanivorans MA3014.</title>
        <authorList>
            <person name="Palevich N."/>
            <person name="Maclean P.H."/>
            <person name="Kelly W.J."/>
            <person name="Leahy S.C."/>
            <person name="Rakonjac J."/>
            <person name="Attwood G.T."/>
        </authorList>
    </citation>
    <scope>NUCLEOTIDE SEQUENCE [LARGE SCALE GENOMIC DNA]</scope>
    <source>
        <strain evidence="5">MA3014</strain>
    </source>
</reference>
<evidence type="ECO:0000256" key="2">
    <source>
        <dbReference type="ARBA" id="ARBA00023295"/>
    </source>
</evidence>
<dbReference type="Gene3D" id="3.90.245.10">
    <property type="entry name" value="Ribonucleoside hydrolase-like"/>
    <property type="match status" value="1"/>
</dbReference>
<organism evidence="4 5">
    <name type="scientific">Pseudobutyrivibrio xylanivorans</name>
    <dbReference type="NCBI Taxonomy" id="185007"/>
    <lineage>
        <taxon>Bacteria</taxon>
        <taxon>Bacillati</taxon>
        <taxon>Bacillota</taxon>
        <taxon>Clostridia</taxon>
        <taxon>Lachnospirales</taxon>
        <taxon>Lachnospiraceae</taxon>
        <taxon>Pseudobutyrivibrio</taxon>
    </lineage>
</organism>
<feature type="domain" description="Inosine/uridine-preferring nucleoside hydrolase" evidence="3">
    <location>
        <begin position="8"/>
        <end position="306"/>
    </location>
</feature>
<evidence type="ECO:0000313" key="4">
    <source>
        <dbReference type="EMBL" id="QFJ54298.1"/>
    </source>
</evidence>
<proteinExistence type="predicted"/>